<dbReference type="SMART" id="SM00347">
    <property type="entry name" value="HTH_MARR"/>
    <property type="match status" value="1"/>
</dbReference>
<accession>A0ABY6Z4J9</accession>
<protein>
    <submittedName>
        <fullName evidence="5">MarR family transcriptional regulator</fullName>
    </submittedName>
</protein>
<dbReference type="InterPro" id="IPR039422">
    <property type="entry name" value="MarR/SlyA-like"/>
</dbReference>
<keyword evidence="2" id="KW-0238">DNA-binding</keyword>
<organism evidence="5 6">
    <name type="scientific">Alicyclobacillus dauci</name>
    <dbReference type="NCBI Taxonomy" id="1475485"/>
    <lineage>
        <taxon>Bacteria</taxon>
        <taxon>Bacillati</taxon>
        <taxon>Bacillota</taxon>
        <taxon>Bacilli</taxon>
        <taxon>Bacillales</taxon>
        <taxon>Alicyclobacillaceae</taxon>
        <taxon>Alicyclobacillus</taxon>
    </lineage>
</organism>
<evidence type="ECO:0000259" key="4">
    <source>
        <dbReference type="PROSITE" id="PS50995"/>
    </source>
</evidence>
<name>A0ABY6Z4J9_9BACL</name>
<dbReference type="InterPro" id="IPR036390">
    <property type="entry name" value="WH_DNA-bd_sf"/>
</dbReference>
<feature type="domain" description="HTH marR-type" evidence="4">
    <location>
        <begin position="1"/>
        <end position="138"/>
    </location>
</feature>
<dbReference type="Gene3D" id="1.10.10.10">
    <property type="entry name" value="Winged helix-like DNA-binding domain superfamily/Winged helix DNA-binding domain"/>
    <property type="match status" value="1"/>
</dbReference>
<evidence type="ECO:0000313" key="5">
    <source>
        <dbReference type="EMBL" id="WAH37804.1"/>
    </source>
</evidence>
<dbReference type="PROSITE" id="PS01117">
    <property type="entry name" value="HTH_MARR_1"/>
    <property type="match status" value="1"/>
</dbReference>
<keyword evidence="6" id="KW-1185">Reference proteome</keyword>
<dbReference type="InterPro" id="IPR000835">
    <property type="entry name" value="HTH_MarR-typ"/>
</dbReference>
<dbReference type="SUPFAM" id="SSF46785">
    <property type="entry name" value="Winged helix' DNA-binding domain"/>
    <property type="match status" value="1"/>
</dbReference>
<keyword evidence="1" id="KW-0805">Transcription regulation</keyword>
<proteinExistence type="predicted"/>
<dbReference type="InterPro" id="IPR023187">
    <property type="entry name" value="Tscrpt_reg_MarR-type_CS"/>
</dbReference>
<evidence type="ECO:0000256" key="1">
    <source>
        <dbReference type="ARBA" id="ARBA00023015"/>
    </source>
</evidence>
<dbReference type="RefSeq" id="WP_268045328.1">
    <property type="nucleotide sequence ID" value="NZ_CP104064.1"/>
</dbReference>
<gene>
    <name evidence="5" type="ORF">NZD86_04675</name>
</gene>
<evidence type="ECO:0000256" key="2">
    <source>
        <dbReference type="ARBA" id="ARBA00023125"/>
    </source>
</evidence>
<dbReference type="PANTHER" id="PTHR33164:SF43">
    <property type="entry name" value="HTH-TYPE TRANSCRIPTIONAL REPRESSOR YETL"/>
    <property type="match status" value="1"/>
</dbReference>
<dbReference type="PROSITE" id="PS50995">
    <property type="entry name" value="HTH_MARR_2"/>
    <property type="match status" value="1"/>
</dbReference>
<dbReference type="InterPro" id="IPR036388">
    <property type="entry name" value="WH-like_DNA-bd_sf"/>
</dbReference>
<evidence type="ECO:0000313" key="6">
    <source>
        <dbReference type="Proteomes" id="UP001164803"/>
    </source>
</evidence>
<sequence length="147" mass="17199">MNQLLEVLGSFKRVSSVIHALYEEGTKEFDLNFTQMVVLRCLQNKPWVNMTDLPIHSLTSNTTISVLVEKLVRKGLVERKYSEVDRRRVMLSLTDEGNATIQKIFSDDSTLMRTFREVFDLPAKDLQELMRIHQRIIDNSELRRTRT</sequence>
<evidence type="ECO:0000256" key="3">
    <source>
        <dbReference type="ARBA" id="ARBA00023163"/>
    </source>
</evidence>
<keyword evidence="3" id="KW-0804">Transcription</keyword>
<reference evidence="5" key="1">
    <citation type="submission" date="2022-08" db="EMBL/GenBank/DDBJ databases">
        <title>Alicyclobacillus dauci DSM2870, complete genome.</title>
        <authorList>
            <person name="Wang Q."/>
            <person name="Cai R."/>
            <person name="Wang Z."/>
        </authorList>
    </citation>
    <scope>NUCLEOTIDE SEQUENCE</scope>
    <source>
        <strain evidence="5">DSM 28700</strain>
    </source>
</reference>
<dbReference type="EMBL" id="CP104064">
    <property type="protein sequence ID" value="WAH37804.1"/>
    <property type="molecule type" value="Genomic_DNA"/>
</dbReference>
<dbReference type="Proteomes" id="UP001164803">
    <property type="component" value="Chromosome"/>
</dbReference>
<dbReference type="PANTHER" id="PTHR33164">
    <property type="entry name" value="TRANSCRIPTIONAL REGULATOR, MARR FAMILY"/>
    <property type="match status" value="1"/>
</dbReference>
<dbReference type="Pfam" id="PF01047">
    <property type="entry name" value="MarR"/>
    <property type="match status" value="1"/>
</dbReference>